<evidence type="ECO:0000256" key="7">
    <source>
        <dbReference type="ARBA" id="ARBA00023034"/>
    </source>
</evidence>
<evidence type="ECO:0000256" key="3">
    <source>
        <dbReference type="ARBA" id="ARBA00022692"/>
    </source>
</evidence>
<evidence type="ECO:0000256" key="1">
    <source>
        <dbReference type="ARBA" id="ARBA00004323"/>
    </source>
</evidence>
<feature type="transmembrane region" description="Helical" evidence="9">
    <location>
        <begin position="15"/>
        <end position="37"/>
    </location>
</feature>
<dbReference type="PANTHER" id="PTHR13572:SF4">
    <property type="entry name" value="RE57134P"/>
    <property type="match status" value="1"/>
</dbReference>
<accession>A0A7S4KDW9</accession>
<dbReference type="AlphaFoldDB" id="A0A7S4KDW9"/>
<evidence type="ECO:0000256" key="2">
    <source>
        <dbReference type="ARBA" id="ARBA00009559"/>
    </source>
</evidence>
<dbReference type="CDD" id="cd11574">
    <property type="entry name" value="GH99"/>
    <property type="match status" value="1"/>
</dbReference>
<evidence type="ECO:0000313" key="10">
    <source>
        <dbReference type="EMBL" id="CAE2291867.1"/>
    </source>
</evidence>
<organism evidence="10">
    <name type="scientific">Guillardia theta</name>
    <name type="common">Cryptophyte</name>
    <name type="synonym">Cryptomonas phi</name>
    <dbReference type="NCBI Taxonomy" id="55529"/>
    <lineage>
        <taxon>Eukaryota</taxon>
        <taxon>Cryptophyceae</taxon>
        <taxon>Pyrenomonadales</taxon>
        <taxon>Geminigeraceae</taxon>
        <taxon>Guillardia</taxon>
    </lineage>
</organism>
<proteinExistence type="inferred from homology"/>
<dbReference type="Gene3D" id="3.20.20.80">
    <property type="entry name" value="Glycosidases"/>
    <property type="match status" value="1"/>
</dbReference>
<keyword evidence="6 9" id="KW-1133">Transmembrane helix</keyword>
<protein>
    <submittedName>
        <fullName evidence="10">Uncharacterized protein</fullName>
    </submittedName>
</protein>
<keyword evidence="5" id="KW-0735">Signal-anchor</keyword>
<name>A0A7S4KDW9_GUITH</name>
<evidence type="ECO:0000256" key="5">
    <source>
        <dbReference type="ARBA" id="ARBA00022968"/>
    </source>
</evidence>
<evidence type="ECO:0000256" key="8">
    <source>
        <dbReference type="ARBA" id="ARBA00023136"/>
    </source>
</evidence>
<dbReference type="InterPro" id="IPR026071">
    <property type="entry name" value="Glyco_Hydrolase_99"/>
</dbReference>
<evidence type="ECO:0000256" key="6">
    <source>
        <dbReference type="ARBA" id="ARBA00022989"/>
    </source>
</evidence>
<dbReference type="Pfam" id="PF16317">
    <property type="entry name" value="Glyco_hydro_99"/>
    <property type="match status" value="1"/>
</dbReference>
<dbReference type="EMBL" id="HBKN01014750">
    <property type="protein sequence ID" value="CAE2291867.1"/>
    <property type="molecule type" value="Transcribed_RNA"/>
</dbReference>
<comment type="subcellular location">
    <subcellularLocation>
        <location evidence="1">Golgi apparatus membrane</location>
        <topology evidence="1">Single-pass type II membrane protein</topology>
    </subcellularLocation>
</comment>
<sequence>MAKRAGNKRAAPRRWRVFLCMMTLVILYMVTALTMMWRRMGQHKAGRRRETRQLAANTSQAMLLHAVAREAKLKQVKLSAARARSLDPIGSTGQHGVSAYRNRSAEAEAMLEAAKDQGLDRFLQQKACGATGLHVFYYAWYANRDNDDHWSHWNHKVLPHWTAAVNERFKDRIGQEHAPPLDIGSNFFPSLGAYSSKDPAVVELHVEMMAKSGMGVLVYSWWGRGKADANGDPTDERLIELVMNKCEERRVKFAFHLEPYEGRTARSVGEDVAYILRRFGSHPALYRNPSRGNRVMIYLYDSYRIPAKEWAQVFTSSGSFTVRGTSNDCVVLGLWVEPAHGEEVKSSGFDGFYTYFATDGFSFASTRTNWNSLQQFATKNNLLFVPSIGPGYVDTSIRPWNEQNTRPRNEGAYFERAWRDAEALEPPIISLTSFNEWHEGTQLEPATQKAGYLDYGQAGSAGYLAMVRRHVDRCQTFLRSIDNQSRKGPLWCSPAAV</sequence>
<dbReference type="GO" id="GO:0004559">
    <property type="term" value="F:alpha-mannosidase activity"/>
    <property type="evidence" value="ECO:0007669"/>
    <property type="project" value="TreeGrafter"/>
</dbReference>
<dbReference type="PANTHER" id="PTHR13572">
    <property type="entry name" value="ENDO-ALPHA-1,2-MANNOSIDASE"/>
    <property type="match status" value="1"/>
</dbReference>
<evidence type="ECO:0000256" key="9">
    <source>
        <dbReference type="SAM" id="Phobius"/>
    </source>
</evidence>
<evidence type="ECO:0000256" key="4">
    <source>
        <dbReference type="ARBA" id="ARBA00022801"/>
    </source>
</evidence>
<reference evidence="10" key="1">
    <citation type="submission" date="2021-01" db="EMBL/GenBank/DDBJ databases">
        <authorList>
            <person name="Corre E."/>
            <person name="Pelletier E."/>
            <person name="Niang G."/>
            <person name="Scheremetjew M."/>
            <person name="Finn R."/>
            <person name="Kale V."/>
            <person name="Holt S."/>
            <person name="Cochrane G."/>
            <person name="Meng A."/>
            <person name="Brown T."/>
            <person name="Cohen L."/>
        </authorList>
    </citation>
    <scope>NUCLEOTIDE SEQUENCE</scope>
    <source>
        <strain evidence="10">CCMP 2712</strain>
    </source>
</reference>
<keyword evidence="4" id="KW-0378">Hydrolase</keyword>
<keyword evidence="7" id="KW-0333">Golgi apparatus</keyword>
<keyword evidence="8 9" id="KW-0472">Membrane</keyword>
<dbReference type="GO" id="GO:0000139">
    <property type="term" value="C:Golgi membrane"/>
    <property type="evidence" value="ECO:0007669"/>
    <property type="project" value="UniProtKB-SubCell"/>
</dbReference>
<gene>
    <name evidence="10" type="ORF">GTHE00462_LOCUS11476</name>
</gene>
<keyword evidence="3 9" id="KW-0812">Transmembrane</keyword>
<comment type="similarity">
    <text evidence="2">Belongs to the glycosyl hydrolase 99 family.</text>
</comment>